<name>A0A835QRH1_VANPL</name>
<evidence type="ECO:0000313" key="1">
    <source>
        <dbReference type="EMBL" id="KAG0474719.1"/>
    </source>
</evidence>
<gene>
    <name evidence="1" type="ORF">HPP92_014405</name>
</gene>
<comment type="caution">
    <text evidence="1">The sequence shown here is derived from an EMBL/GenBank/DDBJ whole genome shotgun (WGS) entry which is preliminary data.</text>
</comment>
<evidence type="ECO:0000313" key="2">
    <source>
        <dbReference type="Proteomes" id="UP000639772"/>
    </source>
</evidence>
<protein>
    <submittedName>
        <fullName evidence="1">Uncharacterized protein</fullName>
    </submittedName>
</protein>
<dbReference type="Proteomes" id="UP000639772">
    <property type="component" value="Chromosome 7"/>
</dbReference>
<dbReference type="EMBL" id="JADCNM010000007">
    <property type="protein sequence ID" value="KAG0474719.1"/>
    <property type="molecule type" value="Genomic_DNA"/>
</dbReference>
<dbReference type="AlphaFoldDB" id="A0A835QRH1"/>
<sequence length="104" mass="11730">MVGLPVATSLPNAKKFSNLPPEIGQSDREREEISALRWPLLQDVAAPSLKTAFGGLERAEGFAGEQRRSLLETARDLNLFFSHRLRIDRRLCILLLTFLPITDR</sequence>
<organism evidence="1 2">
    <name type="scientific">Vanilla planifolia</name>
    <name type="common">Vanilla</name>
    <dbReference type="NCBI Taxonomy" id="51239"/>
    <lineage>
        <taxon>Eukaryota</taxon>
        <taxon>Viridiplantae</taxon>
        <taxon>Streptophyta</taxon>
        <taxon>Embryophyta</taxon>
        <taxon>Tracheophyta</taxon>
        <taxon>Spermatophyta</taxon>
        <taxon>Magnoliopsida</taxon>
        <taxon>Liliopsida</taxon>
        <taxon>Asparagales</taxon>
        <taxon>Orchidaceae</taxon>
        <taxon>Vanilloideae</taxon>
        <taxon>Vanilleae</taxon>
        <taxon>Vanilla</taxon>
    </lineage>
</organism>
<reference evidence="1 2" key="1">
    <citation type="journal article" date="2020" name="Nat. Food">
        <title>A phased Vanilla planifolia genome enables genetic improvement of flavour and production.</title>
        <authorList>
            <person name="Hasing T."/>
            <person name="Tang H."/>
            <person name="Brym M."/>
            <person name="Khazi F."/>
            <person name="Huang T."/>
            <person name="Chambers A.H."/>
        </authorList>
    </citation>
    <scope>NUCLEOTIDE SEQUENCE [LARGE SCALE GENOMIC DNA]</scope>
    <source>
        <tissue evidence="1">Leaf</tissue>
    </source>
</reference>
<proteinExistence type="predicted"/>
<accession>A0A835QRH1</accession>